<proteinExistence type="predicted"/>
<evidence type="ECO:0000313" key="2">
    <source>
        <dbReference type="Proteomes" id="UP001295444"/>
    </source>
</evidence>
<sequence length="73" mass="8399">MENVVLLGFILPAHKTHGTLLKSHSTWLDLQKVQLVKGKWAETVKEQMLFAHLAKKTYIWLILEFSKASLPLE</sequence>
<keyword evidence="2" id="KW-1185">Reference proteome</keyword>
<dbReference type="EMBL" id="OW240922">
    <property type="protein sequence ID" value="CAH2321794.1"/>
    <property type="molecule type" value="Genomic_DNA"/>
</dbReference>
<dbReference type="Proteomes" id="UP001295444">
    <property type="component" value="Chromosome 11"/>
</dbReference>
<evidence type="ECO:0000313" key="1">
    <source>
        <dbReference type="EMBL" id="CAH2321794.1"/>
    </source>
</evidence>
<accession>A0AAD1WTN9</accession>
<name>A0AAD1WTN9_PELCU</name>
<protein>
    <submittedName>
        <fullName evidence="1">Uncharacterized protein</fullName>
    </submittedName>
</protein>
<organism evidence="1 2">
    <name type="scientific">Pelobates cultripes</name>
    <name type="common">Western spadefoot toad</name>
    <dbReference type="NCBI Taxonomy" id="61616"/>
    <lineage>
        <taxon>Eukaryota</taxon>
        <taxon>Metazoa</taxon>
        <taxon>Chordata</taxon>
        <taxon>Craniata</taxon>
        <taxon>Vertebrata</taxon>
        <taxon>Euteleostomi</taxon>
        <taxon>Amphibia</taxon>
        <taxon>Batrachia</taxon>
        <taxon>Anura</taxon>
        <taxon>Pelobatoidea</taxon>
        <taxon>Pelobatidae</taxon>
        <taxon>Pelobates</taxon>
    </lineage>
</organism>
<reference evidence="1" key="1">
    <citation type="submission" date="2022-03" db="EMBL/GenBank/DDBJ databases">
        <authorList>
            <person name="Alioto T."/>
            <person name="Alioto T."/>
            <person name="Gomez Garrido J."/>
        </authorList>
    </citation>
    <scope>NUCLEOTIDE SEQUENCE</scope>
</reference>
<gene>
    <name evidence="1" type="ORF">PECUL_23A015505</name>
</gene>
<dbReference type="AlphaFoldDB" id="A0AAD1WTN9"/>